<evidence type="ECO:0000313" key="1">
    <source>
        <dbReference type="EMBL" id="EGZ44728.1"/>
    </source>
</evidence>
<comment type="caution">
    <text evidence="1">The sequence shown here is derived from an EMBL/GenBank/DDBJ whole genome shotgun (WGS) entry which is preliminary data.</text>
</comment>
<dbReference type="EMBL" id="AGAZ01000067">
    <property type="protein sequence ID" value="EGZ44728.1"/>
    <property type="molecule type" value="Genomic_DNA"/>
</dbReference>
<reference evidence="1 2" key="1">
    <citation type="submission" date="2011-06" db="EMBL/GenBank/DDBJ databases">
        <authorList>
            <person name="Muzny D."/>
            <person name="Qin X."/>
            <person name="Deng J."/>
            <person name="Jiang H."/>
            <person name="Liu Y."/>
            <person name="Qu J."/>
            <person name="Song X.-Z."/>
            <person name="Zhang L."/>
            <person name="Thornton R."/>
            <person name="Coyle M."/>
            <person name="Francisco L."/>
            <person name="Jackson L."/>
            <person name="Javaid M."/>
            <person name="Korchina V."/>
            <person name="Kovar C."/>
            <person name="Mata R."/>
            <person name="Mathew T."/>
            <person name="Ngo R."/>
            <person name="Nguyen L."/>
            <person name="Nguyen N."/>
            <person name="Okwuonu G."/>
            <person name="Ongeri F."/>
            <person name="Pham C."/>
            <person name="Simmons D."/>
            <person name="Wilczek-Boney K."/>
            <person name="Hale W."/>
            <person name="Jakkamsetti A."/>
            <person name="Pham P."/>
            <person name="Ruth R."/>
            <person name="San Lucas F."/>
            <person name="Warren J."/>
            <person name="Zhang J."/>
            <person name="Zhao Z."/>
            <person name="Zhou C."/>
            <person name="Zhu D."/>
            <person name="Lee S."/>
            <person name="Bess C."/>
            <person name="Blankenburg K."/>
            <person name="Forbes L."/>
            <person name="Fu Q."/>
            <person name="Gubbala S."/>
            <person name="Hirani K."/>
            <person name="Jayaseelan J.C."/>
            <person name="Lara F."/>
            <person name="Munidasa M."/>
            <person name="Palculict T."/>
            <person name="Patil S."/>
            <person name="Pu L.-L."/>
            <person name="Saada N."/>
            <person name="Tang L."/>
            <person name="Weissenberger G."/>
            <person name="Zhu Y."/>
            <person name="Hemphill L."/>
            <person name="Shang Y."/>
            <person name="Youmans B."/>
            <person name="Ayvaz T."/>
            <person name="Ross M."/>
            <person name="Santibanez J."/>
            <person name="Aqrawi P."/>
            <person name="Gross S."/>
            <person name="Joshi V."/>
            <person name="Fowler G."/>
            <person name="Nazareth L."/>
            <person name="Reid J."/>
            <person name="Worley K."/>
            <person name="Petrosino J."/>
            <person name="Highlander S."/>
            <person name="Gibbs R."/>
        </authorList>
    </citation>
    <scope>NUCLEOTIDE SEQUENCE [LARGE SCALE GENOMIC DNA]</scope>
    <source>
        <strain evidence="1 2">9715</strain>
    </source>
</reference>
<dbReference type="Proteomes" id="UP000005336">
    <property type="component" value="Unassembled WGS sequence"/>
</dbReference>
<evidence type="ECO:0000313" key="2">
    <source>
        <dbReference type="Proteomes" id="UP000005336"/>
    </source>
</evidence>
<dbReference type="STRING" id="1030841.HMPREF9370_1972"/>
<proteinExistence type="predicted"/>
<protein>
    <submittedName>
        <fullName evidence="1">Uncharacterized protein</fullName>
    </submittedName>
</protein>
<keyword evidence="2" id="KW-1185">Reference proteome</keyword>
<dbReference type="AlphaFoldDB" id="G4CSB2"/>
<dbReference type="HOGENOM" id="CLU_3293048_0_0_4"/>
<organism evidence="1 2">
    <name type="scientific">Neisseria wadsworthii 9715</name>
    <dbReference type="NCBI Taxonomy" id="1030841"/>
    <lineage>
        <taxon>Bacteria</taxon>
        <taxon>Pseudomonadati</taxon>
        <taxon>Pseudomonadota</taxon>
        <taxon>Betaproteobacteria</taxon>
        <taxon>Neisseriales</taxon>
        <taxon>Neisseriaceae</taxon>
        <taxon>Neisseria</taxon>
    </lineage>
</organism>
<accession>G4CSB2</accession>
<sequence>MGAGINTRFFRQASTLFQCLSETILNPDLTNGEFCNERYY</sequence>
<name>G4CSB2_9NEIS</name>
<gene>
    <name evidence="1" type="ORF">HMPREF9370_1972</name>
</gene>